<sequence length="534" mass="58835">MAQVSSKNVDPRSGFCKSNSIFYSKRKPIPLPQNHSLDVTAYISSRPHHGKTAFIDATTGRQITFSELWRAVDSVATCLSDMGIRKGHVILLLSPNSIFFPVVCLAVMSLGAIITTTNPLNTPREIAKQIADSKPVLAFTIKELIPKLAGSSLPIVLLDDPQNITPEAKFLTTLQEMMNKEPNGSRVRDRVNQDDTATLLYSSGTTGASKGVVSSHRNLIAMIQTIVERFNLEGSTRNVHLYGSNVSYLWPSSVCYGPTRIRINDRGSVQVRYARDAIVDFKIPRNELASRATNTRSYDKRRGSVKVKKYPTVKILQGYGLTESTGIGASTDSLEESRRYGTAGMLSPSMEAKIVDPDSGEALPVNRTGELWLRGPSIMKGYFSNEEATASTLDSEGWLRTGDLCYIDEDGFIFVVDRLKELIKYKGYQVPPAELEALLLTHPEISDTAVIPISLIDICFISDFRNKEVGQYPMAYIVRKAGSDLSATAVMDFVASQVAPYKRVRRVAFVAAIPKNPSGKILRKDLIKLATSKL</sequence>
<protein>
    <submittedName>
        <fullName evidence="1">Uncharacterized protein</fullName>
    </submittedName>
</protein>
<gene>
    <name evidence="1" type="ORF">Patl1_09432</name>
</gene>
<evidence type="ECO:0000313" key="1">
    <source>
        <dbReference type="EMBL" id="KAJ0086682.1"/>
    </source>
</evidence>
<organism evidence="1 2">
    <name type="scientific">Pistacia atlantica</name>
    <dbReference type="NCBI Taxonomy" id="434234"/>
    <lineage>
        <taxon>Eukaryota</taxon>
        <taxon>Viridiplantae</taxon>
        <taxon>Streptophyta</taxon>
        <taxon>Embryophyta</taxon>
        <taxon>Tracheophyta</taxon>
        <taxon>Spermatophyta</taxon>
        <taxon>Magnoliopsida</taxon>
        <taxon>eudicotyledons</taxon>
        <taxon>Gunneridae</taxon>
        <taxon>Pentapetalae</taxon>
        <taxon>rosids</taxon>
        <taxon>malvids</taxon>
        <taxon>Sapindales</taxon>
        <taxon>Anacardiaceae</taxon>
        <taxon>Pistacia</taxon>
    </lineage>
</organism>
<dbReference type="Proteomes" id="UP001164250">
    <property type="component" value="Chromosome 10"/>
</dbReference>
<reference evidence="2" key="1">
    <citation type="journal article" date="2023" name="G3 (Bethesda)">
        <title>Genome assembly and association tests identify interacting loci associated with vigor, precocity, and sex in interspecific pistachio rootstocks.</title>
        <authorList>
            <person name="Palmer W."/>
            <person name="Jacygrad E."/>
            <person name="Sagayaradj S."/>
            <person name="Cavanaugh K."/>
            <person name="Han R."/>
            <person name="Bertier L."/>
            <person name="Beede B."/>
            <person name="Kafkas S."/>
            <person name="Golino D."/>
            <person name="Preece J."/>
            <person name="Michelmore R."/>
        </authorList>
    </citation>
    <scope>NUCLEOTIDE SEQUENCE [LARGE SCALE GENOMIC DNA]</scope>
</reference>
<comment type="caution">
    <text evidence="1">The sequence shown here is derived from an EMBL/GenBank/DDBJ whole genome shotgun (WGS) entry which is preliminary data.</text>
</comment>
<dbReference type="EMBL" id="CM047906">
    <property type="protein sequence ID" value="KAJ0086682.1"/>
    <property type="molecule type" value="Genomic_DNA"/>
</dbReference>
<keyword evidence="2" id="KW-1185">Reference proteome</keyword>
<accession>A0ACC1AJ47</accession>
<name>A0ACC1AJ47_9ROSI</name>
<proteinExistence type="predicted"/>
<evidence type="ECO:0000313" key="2">
    <source>
        <dbReference type="Proteomes" id="UP001164250"/>
    </source>
</evidence>